<dbReference type="CDD" id="cd16649">
    <property type="entry name" value="mRING-HC-C3HC5_CGRF1-like"/>
    <property type="match status" value="1"/>
</dbReference>
<dbReference type="Proteomes" id="UP000623129">
    <property type="component" value="Unassembled WGS sequence"/>
</dbReference>
<evidence type="ECO:0000256" key="3">
    <source>
        <dbReference type="ARBA" id="ARBA00022833"/>
    </source>
</evidence>
<evidence type="ECO:0000313" key="8">
    <source>
        <dbReference type="Proteomes" id="UP000623129"/>
    </source>
</evidence>
<dbReference type="PANTHER" id="PTHR42647">
    <property type="entry name" value="SBP (S-RIBONUCLEASE BINDING PROTEIN) FAMILY PROTEIN"/>
    <property type="match status" value="1"/>
</dbReference>
<reference evidence="7" key="1">
    <citation type="submission" date="2020-01" db="EMBL/GenBank/DDBJ databases">
        <title>Genome sequence of Kobresia littledalei, the first chromosome-level genome in the family Cyperaceae.</title>
        <authorList>
            <person name="Qu G."/>
        </authorList>
    </citation>
    <scope>NUCLEOTIDE SEQUENCE</scope>
    <source>
        <strain evidence="7">C.B.Clarke</strain>
        <tissue evidence="7">Leaf</tissue>
    </source>
</reference>
<evidence type="ECO:0000256" key="1">
    <source>
        <dbReference type="ARBA" id="ARBA00022723"/>
    </source>
</evidence>
<dbReference type="GO" id="GO:0004842">
    <property type="term" value="F:ubiquitin-protein transferase activity"/>
    <property type="evidence" value="ECO:0007669"/>
    <property type="project" value="TreeGrafter"/>
</dbReference>
<keyword evidence="5" id="KW-0175">Coiled coil</keyword>
<protein>
    <submittedName>
        <fullName evidence="7">Putative BOI-related E3 ubiquitin-protein ligase 2</fullName>
    </submittedName>
</protein>
<proteinExistence type="predicted"/>
<comment type="caution">
    <text evidence="7">The sequence shown here is derived from an EMBL/GenBank/DDBJ whole genome shotgun (WGS) entry which is preliminary data.</text>
</comment>
<dbReference type="InterPro" id="IPR001841">
    <property type="entry name" value="Znf_RING"/>
</dbReference>
<dbReference type="Pfam" id="PF13920">
    <property type="entry name" value="zf-C3HC4_3"/>
    <property type="match status" value="1"/>
</dbReference>
<dbReference type="Gene3D" id="3.30.40.10">
    <property type="entry name" value="Zinc/RING finger domain, C3HC4 (zinc finger)"/>
    <property type="match status" value="1"/>
</dbReference>
<evidence type="ECO:0000313" key="7">
    <source>
        <dbReference type="EMBL" id="KAF3332492.1"/>
    </source>
</evidence>
<sequence length="335" mass="37163">MAFFQQHNLQQQQQQQNATQFRNFVPIDGQISGPIAFFNQNFQDQSQPPLVDAIGLAPVSIGMGSNMAADAASNGWGRRPKEQEFLENSQITSIDFLQTGGSAVSTGLALSLDDRRAAASSGESPLLLLPMVDEEIAREVQRMDAEMDRFIRTQSERMRQSILEKVQAKQFQALAAVEDKILRKMREKEAEVEAINKKNADLEDQIKQLAMDVAAWQQRAKYNESMVTALKYNLDQVYAHQSRDNREGCGDSEVDDTASCCNGAAGGAQLNLMSRETKSSSGVREVSVCKVCKSKEASMLLLPCRHLCLCKECESKLGFCPLCQSSKILGMEIYM</sequence>
<keyword evidence="1" id="KW-0479">Metal-binding</keyword>
<dbReference type="GO" id="GO:0008270">
    <property type="term" value="F:zinc ion binding"/>
    <property type="evidence" value="ECO:0007669"/>
    <property type="project" value="UniProtKB-KW"/>
</dbReference>
<dbReference type="InterPro" id="IPR013083">
    <property type="entry name" value="Znf_RING/FYVE/PHD"/>
</dbReference>
<evidence type="ECO:0000256" key="2">
    <source>
        <dbReference type="ARBA" id="ARBA00022771"/>
    </source>
</evidence>
<evidence type="ECO:0000256" key="5">
    <source>
        <dbReference type="SAM" id="Coils"/>
    </source>
</evidence>
<accession>A0A833R3H1</accession>
<dbReference type="AlphaFoldDB" id="A0A833R3H1"/>
<keyword evidence="8" id="KW-1185">Reference proteome</keyword>
<evidence type="ECO:0000259" key="6">
    <source>
        <dbReference type="PROSITE" id="PS50089"/>
    </source>
</evidence>
<dbReference type="PIRSF" id="PIRSF036836">
    <property type="entry name" value="RNase_bind_SBP1"/>
    <property type="match status" value="1"/>
</dbReference>
<organism evidence="7 8">
    <name type="scientific">Carex littledalei</name>
    <dbReference type="NCBI Taxonomy" id="544730"/>
    <lineage>
        <taxon>Eukaryota</taxon>
        <taxon>Viridiplantae</taxon>
        <taxon>Streptophyta</taxon>
        <taxon>Embryophyta</taxon>
        <taxon>Tracheophyta</taxon>
        <taxon>Spermatophyta</taxon>
        <taxon>Magnoliopsida</taxon>
        <taxon>Liliopsida</taxon>
        <taxon>Poales</taxon>
        <taxon>Cyperaceae</taxon>
        <taxon>Cyperoideae</taxon>
        <taxon>Cariceae</taxon>
        <taxon>Carex</taxon>
        <taxon>Carex subgen. Euthyceras</taxon>
    </lineage>
</organism>
<dbReference type="PROSITE" id="PS50089">
    <property type="entry name" value="ZF_RING_2"/>
    <property type="match status" value="1"/>
</dbReference>
<keyword evidence="2 4" id="KW-0863">Zinc-finger</keyword>
<gene>
    <name evidence="7" type="ORF">FCM35_KLT02069</name>
</gene>
<feature type="coiled-coil region" evidence="5">
    <location>
        <begin position="178"/>
        <end position="219"/>
    </location>
</feature>
<feature type="domain" description="RING-type" evidence="6">
    <location>
        <begin position="289"/>
        <end position="324"/>
    </location>
</feature>
<dbReference type="EMBL" id="SWLB01000011">
    <property type="protein sequence ID" value="KAF3332492.1"/>
    <property type="molecule type" value="Genomic_DNA"/>
</dbReference>
<evidence type="ECO:0000256" key="4">
    <source>
        <dbReference type="PROSITE-ProRule" id="PRU00175"/>
    </source>
</evidence>
<name>A0A833R3H1_9POAL</name>
<dbReference type="OrthoDB" id="1711136at2759"/>
<keyword evidence="3" id="KW-0862">Zinc</keyword>
<dbReference type="FunFam" id="3.30.40.10:FF:000239">
    <property type="entry name" value="probable BOI-related E3 ubiquitin-protein ligase 2"/>
    <property type="match status" value="1"/>
</dbReference>
<dbReference type="PANTHER" id="PTHR42647:SF10">
    <property type="entry name" value="F2G19.2"/>
    <property type="match status" value="1"/>
</dbReference>